<dbReference type="Proteomes" id="UP000694480">
    <property type="component" value="Unassembled WGS sequence"/>
</dbReference>
<dbReference type="CDD" id="cd05254">
    <property type="entry name" value="dTDP_HR_like_SDR_e"/>
    <property type="match status" value="1"/>
</dbReference>
<dbReference type="Gene3D" id="3.90.25.10">
    <property type="entry name" value="UDP-galactose 4-epimerase, domain 1"/>
    <property type="match status" value="1"/>
</dbReference>
<dbReference type="InterPro" id="IPR036291">
    <property type="entry name" value="NAD(P)-bd_dom_sf"/>
</dbReference>
<evidence type="ECO:0000256" key="4">
    <source>
        <dbReference type="ARBA" id="ARBA00017099"/>
    </source>
</evidence>
<dbReference type="InterPro" id="IPR005913">
    <property type="entry name" value="dTDP_dehydrorham_reduct"/>
</dbReference>
<comment type="caution">
    <text evidence="8">The sequence shown here is derived from an EMBL/GenBank/DDBJ whole genome shotgun (WGS) entry which is preliminary data.</text>
</comment>
<dbReference type="GO" id="GO:0005829">
    <property type="term" value="C:cytosol"/>
    <property type="evidence" value="ECO:0007669"/>
    <property type="project" value="TreeGrafter"/>
</dbReference>
<evidence type="ECO:0000313" key="9">
    <source>
        <dbReference type="Proteomes" id="UP000694480"/>
    </source>
</evidence>
<comment type="catalytic activity">
    <reaction evidence="5">
        <text>dTDP-beta-L-rhamnose + NADP(+) = dTDP-4-dehydro-beta-L-rhamnose + NADPH + H(+)</text>
        <dbReference type="Rhea" id="RHEA:21796"/>
        <dbReference type="ChEBI" id="CHEBI:15378"/>
        <dbReference type="ChEBI" id="CHEBI:57510"/>
        <dbReference type="ChEBI" id="CHEBI:57783"/>
        <dbReference type="ChEBI" id="CHEBI:58349"/>
        <dbReference type="ChEBI" id="CHEBI:62830"/>
        <dbReference type="EC" id="1.1.1.133"/>
    </reaction>
</comment>
<dbReference type="AlphaFoldDB" id="A0A930YWV0"/>
<dbReference type="SUPFAM" id="SSF51735">
    <property type="entry name" value="NAD(P)-binding Rossmann-fold domains"/>
    <property type="match status" value="1"/>
</dbReference>
<evidence type="ECO:0000256" key="6">
    <source>
        <dbReference type="RuleBase" id="RU364082"/>
    </source>
</evidence>
<dbReference type="EC" id="1.1.1.133" evidence="3 6"/>
<feature type="domain" description="RmlD-like substrate binding" evidence="7">
    <location>
        <begin position="8"/>
        <end position="288"/>
    </location>
</feature>
<evidence type="ECO:0000259" key="7">
    <source>
        <dbReference type="Pfam" id="PF04321"/>
    </source>
</evidence>
<dbReference type="Gene3D" id="3.40.50.720">
    <property type="entry name" value="NAD(P)-binding Rossmann-like Domain"/>
    <property type="match status" value="1"/>
</dbReference>
<accession>A0A930YWV0</accession>
<dbReference type="EMBL" id="JADKYY010000011">
    <property type="protein sequence ID" value="MBF5027897.1"/>
    <property type="molecule type" value="Genomic_DNA"/>
</dbReference>
<dbReference type="Pfam" id="PF04321">
    <property type="entry name" value="RmlD_sub_bind"/>
    <property type="match status" value="1"/>
</dbReference>
<dbReference type="GO" id="GO:0019305">
    <property type="term" value="P:dTDP-rhamnose biosynthetic process"/>
    <property type="evidence" value="ECO:0007669"/>
    <property type="project" value="TreeGrafter"/>
</dbReference>
<evidence type="ECO:0000256" key="3">
    <source>
        <dbReference type="ARBA" id="ARBA00012929"/>
    </source>
</evidence>
<reference evidence="8" key="1">
    <citation type="submission" date="2020-11" db="EMBL/GenBank/DDBJ databases">
        <title>Genome seq and assembly of Planobacterium sp.</title>
        <authorList>
            <person name="Chhetri G."/>
        </authorList>
    </citation>
    <scope>NUCLEOTIDE SEQUENCE</scope>
    <source>
        <strain evidence="8">GCR5</strain>
    </source>
</reference>
<sequence length="293" mass="33431">MLVNNPVILVVGAKGQLAQCIEKISEYYLERYEFRFVSSEEMDVREESSVKDSFERHKPAYCINTSAYTAVDLAESEPEDAFAVNADGPRNLAVVCSEFNCTLIHVSTDYVFDGDTRIAYDEDNFTSPQSVYGASKLQGEQWALEQWDKTIVVRTSWLYSEFGKNFVKTMLHLFTNKKEIQVVSDQYGQPTYAVDLAQVLMDIISCERKTYGVFHYSNFGETTWFDFATQIKKLSGSKIVIHPVDSSVFPTVAKRPLRSTLSLDKIEKCYGVQSPYWENSLEQCLHALEELEL</sequence>
<proteinExistence type="inferred from homology"/>
<comment type="similarity">
    <text evidence="2 6">Belongs to the dTDP-4-dehydrorhamnose reductase family.</text>
</comment>
<name>A0A930YWV0_9FLAO</name>
<dbReference type="RefSeq" id="WP_194739822.1">
    <property type="nucleotide sequence ID" value="NZ_JADKYY010000011.1"/>
</dbReference>
<evidence type="ECO:0000256" key="2">
    <source>
        <dbReference type="ARBA" id="ARBA00010944"/>
    </source>
</evidence>
<keyword evidence="6" id="KW-0521">NADP</keyword>
<comment type="pathway">
    <text evidence="1 6">Carbohydrate biosynthesis; dTDP-L-rhamnose biosynthesis.</text>
</comment>
<gene>
    <name evidence="8" type="primary">rfbD</name>
    <name evidence="8" type="ORF">IC612_08820</name>
</gene>
<dbReference type="NCBIfam" id="TIGR01214">
    <property type="entry name" value="rmlD"/>
    <property type="match status" value="1"/>
</dbReference>
<evidence type="ECO:0000313" key="8">
    <source>
        <dbReference type="EMBL" id="MBF5027897.1"/>
    </source>
</evidence>
<organism evidence="8 9">
    <name type="scientific">Planobacterium oryzisoli</name>
    <dbReference type="NCBI Taxonomy" id="2771435"/>
    <lineage>
        <taxon>Bacteria</taxon>
        <taxon>Pseudomonadati</taxon>
        <taxon>Bacteroidota</taxon>
        <taxon>Flavobacteriia</taxon>
        <taxon>Flavobacteriales</taxon>
        <taxon>Weeksellaceae</taxon>
        <taxon>Chryseobacterium group</taxon>
        <taxon>Chryseobacterium</taxon>
    </lineage>
</organism>
<dbReference type="PANTHER" id="PTHR10491:SF4">
    <property type="entry name" value="METHIONINE ADENOSYLTRANSFERASE 2 SUBUNIT BETA"/>
    <property type="match status" value="1"/>
</dbReference>
<protein>
    <recommendedName>
        <fullName evidence="4 6">dTDP-4-dehydrorhamnose reductase</fullName>
        <ecNumber evidence="3 6">1.1.1.133</ecNumber>
    </recommendedName>
</protein>
<comment type="function">
    <text evidence="6">Catalyzes the reduction of dTDP-6-deoxy-L-lyxo-4-hexulose to yield dTDP-L-rhamnose.</text>
</comment>
<evidence type="ECO:0000256" key="5">
    <source>
        <dbReference type="ARBA" id="ARBA00048200"/>
    </source>
</evidence>
<evidence type="ECO:0000256" key="1">
    <source>
        <dbReference type="ARBA" id="ARBA00004781"/>
    </source>
</evidence>
<keyword evidence="6 8" id="KW-0560">Oxidoreductase</keyword>
<keyword evidence="9" id="KW-1185">Reference proteome</keyword>
<dbReference type="InterPro" id="IPR029903">
    <property type="entry name" value="RmlD-like-bd"/>
</dbReference>
<dbReference type="PANTHER" id="PTHR10491">
    <property type="entry name" value="DTDP-4-DEHYDRORHAMNOSE REDUCTASE"/>
    <property type="match status" value="1"/>
</dbReference>
<dbReference type="GO" id="GO:0008831">
    <property type="term" value="F:dTDP-4-dehydrorhamnose reductase activity"/>
    <property type="evidence" value="ECO:0007669"/>
    <property type="project" value="UniProtKB-EC"/>
</dbReference>